<feature type="transmembrane region" description="Helical" evidence="7">
    <location>
        <begin position="21"/>
        <end position="38"/>
    </location>
</feature>
<comment type="similarity">
    <text evidence="5">Belongs to the apyrase family.</text>
</comment>
<name>A0A7M5UYM1_9CNID</name>
<reference evidence="8" key="1">
    <citation type="submission" date="2021-01" db="UniProtKB">
        <authorList>
            <consortium name="EnsemblMetazoa"/>
        </authorList>
    </citation>
    <scope>IDENTIFICATION</scope>
</reference>
<feature type="binding site" evidence="6">
    <location>
        <position position="154"/>
    </location>
    <ligand>
        <name>Ca(2+)</name>
        <dbReference type="ChEBI" id="CHEBI:29108"/>
    </ligand>
</feature>
<evidence type="ECO:0000256" key="3">
    <source>
        <dbReference type="ARBA" id="ARBA00022801"/>
    </source>
</evidence>
<dbReference type="SUPFAM" id="SSF101887">
    <property type="entry name" value="Apyrase"/>
    <property type="match status" value="1"/>
</dbReference>
<keyword evidence="3" id="KW-0378">Hydrolase</keyword>
<keyword evidence="2 6" id="KW-0479">Metal-binding</keyword>
<dbReference type="FunFam" id="2.120.10.100:FF:000001">
    <property type="entry name" value="Soluble calcium-activated nucleotidase 1"/>
    <property type="match status" value="1"/>
</dbReference>
<dbReference type="InterPro" id="IPR009283">
    <property type="entry name" value="Apyrase"/>
</dbReference>
<evidence type="ECO:0000313" key="9">
    <source>
        <dbReference type="Proteomes" id="UP000594262"/>
    </source>
</evidence>
<comment type="cofactor">
    <cofactor evidence="1 6">
        <name>Ca(2+)</name>
        <dbReference type="ChEBI" id="CHEBI:29108"/>
    </cofactor>
</comment>
<feature type="binding site" evidence="6">
    <location>
        <position position="387"/>
    </location>
    <ligand>
        <name>Ca(2+)</name>
        <dbReference type="ChEBI" id="CHEBI:29108"/>
    </ligand>
</feature>
<dbReference type="OrthoDB" id="25028at2759"/>
<proteinExistence type="inferred from homology"/>
<feature type="binding site" evidence="6">
    <location>
        <position position="205"/>
    </location>
    <ligand>
        <name>Ca(2+)</name>
        <dbReference type="ChEBI" id="CHEBI:29108"/>
    </ligand>
</feature>
<dbReference type="Pfam" id="PF06079">
    <property type="entry name" value="Apyrase"/>
    <property type="match status" value="1"/>
</dbReference>
<dbReference type="GO" id="GO:0004382">
    <property type="term" value="F:GDP phosphatase activity"/>
    <property type="evidence" value="ECO:0007669"/>
    <property type="project" value="TreeGrafter"/>
</dbReference>
<dbReference type="InterPro" id="IPR036258">
    <property type="entry name" value="Apyrase_sf"/>
</dbReference>
<evidence type="ECO:0008006" key="10">
    <source>
        <dbReference type="Google" id="ProtNLM"/>
    </source>
</evidence>
<dbReference type="Proteomes" id="UP000594262">
    <property type="component" value="Unplaced"/>
</dbReference>
<dbReference type="GO" id="GO:0005509">
    <property type="term" value="F:calcium ion binding"/>
    <property type="evidence" value="ECO:0007669"/>
    <property type="project" value="InterPro"/>
</dbReference>
<protein>
    <recommendedName>
        <fullName evidence="10">Soluble calcium-activated nucleotidase 1</fullName>
    </recommendedName>
</protein>
<dbReference type="AlphaFoldDB" id="A0A7M5UYM1"/>
<evidence type="ECO:0000256" key="7">
    <source>
        <dbReference type="SAM" id="Phobius"/>
    </source>
</evidence>
<dbReference type="GO" id="GO:0030166">
    <property type="term" value="P:proteoglycan biosynthetic process"/>
    <property type="evidence" value="ECO:0007669"/>
    <property type="project" value="TreeGrafter"/>
</dbReference>
<feature type="binding site" evidence="6">
    <location>
        <position position="335"/>
    </location>
    <ligand>
        <name>Ca(2+)</name>
        <dbReference type="ChEBI" id="CHEBI:29108"/>
    </ligand>
</feature>
<dbReference type="Gene3D" id="2.120.10.100">
    <property type="entry name" value="Apyrase"/>
    <property type="match status" value="1"/>
</dbReference>
<keyword evidence="7" id="KW-0812">Transmembrane</keyword>
<dbReference type="RefSeq" id="XP_066926838.1">
    <property type="nucleotide sequence ID" value="XM_067070737.1"/>
</dbReference>
<evidence type="ECO:0000256" key="4">
    <source>
        <dbReference type="ARBA" id="ARBA00022837"/>
    </source>
</evidence>
<dbReference type="GO" id="GO:0045134">
    <property type="term" value="F:UDP phosphatase activity"/>
    <property type="evidence" value="ECO:0007669"/>
    <property type="project" value="TreeGrafter"/>
</dbReference>
<keyword evidence="9" id="KW-1185">Reference proteome</keyword>
<dbReference type="PANTHER" id="PTHR13023">
    <property type="entry name" value="APYRASE"/>
    <property type="match status" value="1"/>
</dbReference>
<evidence type="ECO:0000256" key="5">
    <source>
        <dbReference type="ARBA" id="ARBA00025738"/>
    </source>
</evidence>
<dbReference type="PANTHER" id="PTHR13023:SF3">
    <property type="entry name" value="SOLUBLE CALCIUM-ACTIVATED NUCLEOTIDASE 1"/>
    <property type="match status" value="1"/>
</dbReference>
<keyword evidence="7" id="KW-0472">Membrane</keyword>
<evidence type="ECO:0000256" key="2">
    <source>
        <dbReference type="ARBA" id="ARBA00022723"/>
    </source>
</evidence>
<dbReference type="EnsemblMetazoa" id="CLYHEMT008146.1">
    <property type="protein sequence ID" value="CLYHEMP008146.1"/>
    <property type="gene ID" value="CLYHEMG008146"/>
</dbReference>
<evidence type="ECO:0000313" key="8">
    <source>
        <dbReference type="EnsemblMetazoa" id="CLYHEMP008146.1"/>
    </source>
</evidence>
<feature type="binding site" evidence="6">
    <location>
        <position position="274"/>
    </location>
    <ligand>
        <name>Ca(2+)</name>
        <dbReference type="ChEBI" id="CHEBI:29108"/>
    </ligand>
</feature>
<keyword evidence="7" id="KW-1133">Transmembrane helix</keyword>
<feature type="binding site" evidence="6">
    <location>
        <position position="155"/>
    </location>
    <ligand>
        <name>Ca(2+)</name>
        <dbReference type="ChEBI" id="CHEBI:29108"/>
    </ligand>
</feature>
<dbReference type="GeneID" id="136814221"/>
<organism evidence="8 9">
    <name type="scientific">Clytia hemisphaerica</name>
    <dbReference type="NCBI Taxonomy" id="252671"/>
    <lineage>
        <taxon>Eukaryota</taxon>
        <taxon>Metazoa</taxon>
        <taxon>Cnidaria</taxon>
        <taxon>Hydrozoa</taxon>
        <taxon>Hydroidolina</taxon>
        <taxon>Leptothecata</taxon>
        <taxon>Obeliida</taxon>
        <taxon>Clytiidae</taxon>
        <taxon>Clytia</taxon>
    </lineage>
</organism>
<keyword evidence="4 6" id="KW-0106">Calcium</keyword>
<evidence type="ECO:0000256" key="1">
    <source>
        <dbReference type="ARBA" id="ARBA00001913"/>
    </source>
</evidence>
<accession>A0A7M5UYM1</accession>
<evidence type="ECO:0000256" key="6">
    <source>
        <dbReference type="PIRSR" id="PIRSR609283-1"/>
    </source>
</evidence>
<sequence length="392" mass="45101">MLDDIMYGLRIRGEHRNWIKIGMASIIVLFLFYFMNVLPSLGGQQIFQGGEQSMKTCKSKDLAHLTKSQVCEYTYRYPLTPAQETSGGKSYRIAIIADLDEERSKVPGEKYQWRSYIRYGHLTHYRDEKYSITWDEKYTLKSKLNEKGRGFELSELCAFNGKLYTVDDRTGIVYHLYGHQDATKPVPWVILQDGDGMDTKGFKGEWMTVKDGALYVGGLGKEWTTKEGDFVNYHPLFVKSISPDGQVVHHNWTDNYLKIRAKAGIRFPGYMIHEAVMWSTFKRRWYFLPRRMSTFKYNDVDDERHGTNVLISCDTDFNDIALVHVGELDPTHGFSSFKFIPGTDDDVAVALKSREVDGDISSFIMVFNVETGHVLLPETKIATDKFEGIEFI</sequence>